<dbReference type="RefSeq" id="XP_066712547.1">
    <property type="nucleotide sequence ID" value="XM_066863437.1"/>
</dbReference>
<organism evidence="2 3">
    <name type="scientific">Apiospora phragmitis</name>
    <dbReference type="NCBI Taxonomy" id="2905665"/>
    <lineage>
        <taxon>Eukaryota</taxon>
        <taxon>Fungi</taxon>
        <taxon>Dikarya</taxon>
        <taxon>Ascomycota</taxon>
        <taxon>Pezizomycotina</taxon>
        <taxon>Sordariomycetes</taxon>
        <taxon>Xylariomycetidae</taxon>
        <taxon>Amphisphaeriales</taxon>
        <taxon>Apiosporaceae</taxon>
        <taxon>Apiospora</taxon>
    </lineage>
</organism>
<name>A0ABR1TX28_9PEZI</name>
<evidence type="ECO:0000313" key="2">
    <source>
        <dbReference type="EMBL" id="KAK8050298.1"/>
    </source>
</evidence>
<keyword evidence="1" id="KW-0812">Transmembrane</keyword>
<accession>A0ABR1TX28</accession>
<proteinExistence type="predicted"/>
<dbReference type="Proteomes" id="UP001480595">
    <property type="component" value="Unassembled WGS sequence"/>
</dbReference>
<dbReference type="GeneID" id="92096500"/>
<keyword evidence="1" id="KW-1133">Transmembrane helix</keyword>
<dbReference type="EMBL" id="JAQQWL010000011">
    <property type="protein sequence ID" value="KAK8050298.1"/>
    <property type="molecule type" value="Genomic_DNA"/>
</dbReference>
<keyword evidence="3" id="KW-1185">Reference proteome</keyword>
<keyword evidence="1" id="KW-0472">Membrane</keyword>
<sequence length="115" mass="12365">MASSTSSPTPPAPAKGSKLWLAEKLSRKQTVLAYALATVASGRLLWIVSTTTRQQRRQQRVSSASGGALKLKPPVPVAQLVVWAVFWPAAYIGLRAGGRWAERVVRESGIDKPGE</sequence>
<gene>
    <name evidence="2" type="ORF">PG994_012028</name>
</gene>
<reference evidence="2 3" key="1">
    <citation type="submission" date="2023-01" db="EMBL/GenBank/DDBJ databases">
        <title>Analysis of 21 Apiospora genomes using comparative genomics revels a genus with tremendous synthesis potential of carbohydrate active enzymes and secondary metabolites.</title>
        <authorList>
            <person name="Sorensen T."/>
        </authorList>
    </citation>
    <scope>NUCLEOTIDE SEQUENCE [LARGE SCALE GENOMIC DNA]</scope>
    <source>
        <strain evidence="2 3">CBS 135458</strain>
    </source>
</reference>
<protein>
    <recommendedName>
        <fullName evidence="4">DUF4235 domain-containing protein</fullName>
    </recommendedName>
</protein>
<comment type="caution">
    <text evidence="2">The sequence shown here is derived from an EMBL/GenBank/DDBJ whole genome shotgun (WGS) entry which is preliminary data.</text>
</comment>
<evidence type="ECO:0008006" key="4">
    <source>
        <dbReference type="Google" id="ProtNLM"/>
    </source>
</evidence>
<evidence type="ECO:0000313" key="3">
    <source>
        <dbReference type="Proteomes" id="UP001480595"/>
    </source>
</evidence>
<evidence type="ECO:0000256" key="1">
    <source>
        <dbReference type="SAM" id="Phobius"/>
    </source>
</evidence>
<feature type="transmembrane region" description="Helical" evidence="1">
    <location>
        <begin position="31"/>
        <end position="48"/>
    </location>
</feature>